<dbReference type="InterPro" id="IPR008462">
    <property type="entry name" value="CsbD"/>
</dbReference>
<dbReference type="HOGENOM" id="CLU_135567_1_2_11"/>
<dbReference type="SUPFAM" id="SSF69047">
    <property type="entry name" value="Hypothetical protein YjbJ"/>
    <property type="match status" value="1"/>
</dbReference>
<dbReference type="Proteomes" id="UP000014809">
    <property type="component" value="Chromosome"/>
</dbReference>
<dbReference type="KEGG" id="cter:A606_04090"/>
<reference evidence="4 5" key="1">
    <citation type="submission" date="2012-06" db="EMBL/GenBank/DDBJ databases">
        <title>Complete genome sequence of Corynebacterium terpenotabidum Y-11 (=DSM 44721).</title>
        <authorList>
            <person name="Ruckert C."/>
            <person name="Albersmeier A."/>
            <person name="Al-Dilaimi A."/>
            <person name="Szczepanowski R."/>
            <person name="Kalinowski J."/>
        </authorList>
    </citation>
    <scope>NUCLEOTIDE SEQUENCE [LARGE SCALE GENOMIC DNA]</scope>
    <source>
        <strain evidence="4 5">Y-11</strain>
    </source>
</reference>
<sequence length="69" mass="7104">MSGIDDLKNTAEGLAGGAKESIGNATGDESLANEGRADQVKSEAKGKISELKDKATDKANEVLGNLKKD</sequence>
<protein>
    <recommendedName>
        <fullName evidence="3">CsbD-like domain-containing protein</fullName>
    </recommendedName>
</protein>
<dbReference type="STRING" id="1200352.A606_04090"/>
<dbReference type="PATRIC" id="fig|1200352.3.peg.827"/>
<dbReference type="AlphaFoldDB" id="S4XBJ0"/>
<dbReference type="Pfam" id="PF05532">
    <property type="entry name" value="CsbD"/>
    <property type="match status" value="1"/>
</dbReference>
<organism evidence="4 5">
    <name type="scientific">Corynebacterium terpenotabidum Y-11</name>
    <dbReference type="NCBI Taxonomy" id="1200352"/>
    <lineage>
        <taxon>Bacteria</taxon>
        <taxon>Bacillati</taxon>
        <taxon>Actinomycetota</taxon>
        <taxon>Actinomycetes</taxon>
        <taxon>Mycobacteriales</taxon>
        <taxon>Corynebacteriaceae</taxon>
        <taxon>Corynebacterium</taxon>
    </lineage>
</organism>
<evidence type="ECO:0000256" key="2">
    <source>
        <dbReference type="SAM" id="MobiDB-lite"/>
    </source>
</evidence>
<gene>
    <name evidence="4" type="ORF">A606_04090</name>
</gene>
<dbReference type="InterPro" id="IPR036629">
    <property type="entry name" value="YjbJ_sf"/>
</dbReference>
<dbReference type="EMBL" id="CP003696">
    <property type="protein sequence ID" value="AGP30467.1"/>
    <property type="molecule type" value="Genomic_DNA"/>
</dbReference>
<evidence type="ECO:0000256" key="1">
    <source>
        <dbReference type="ARBA" id="ARBA00009129"/>
    </source>
</evidence>
<accession>S4XBJ0</accession>
<dbReference type="OrthoDB" id="4419830at2"/>
<name>S4XBJ0_9CORY</name>
<evidence type="ECO:0000313" key="5">
    <source>
        <dbReference type="Proteomes" id="UP000014809"/>
    </source>
</evidence>
<evidence type="ECO:0000313" key="4">
    <source>
        <dbReference type="EMBL" id="AGP30467.1"/>
    </source>
</evidence>
<dbReference type="eggNOG" id="COG3237">
    <property type="taxonomic scope" value="Bacteria"/>
</dbReference>
<proteinExistence type="inferred from homology"/>
<evidence type="ECO:0000259" key="3">
    <source>
        <dbReference type="Pfam" id="PF05532"/>
    </source>
</evidence>
<keyword evidence="5" id="KW-1185">Reference proteome</keyword>
<dbReference type="Gene3D" id="1.10.1470.10">
    <property type="entry name" value="YjbJ"/>
    <property type="match status" value="1"/>
</dbReference>
<feature type="region of interest" description="Disordered" evidence="2">
    <location>
        <begin position="1"/>
        <end position="69"/>
    </location>
</feature>
<comment type="similarity">
    <text evidence="1">Belongs to the UPF0337 (CsbD) family.</text>
</comment>
<feature type="domain" description="CsbD-like" evidence="3">
    <location>
        <begin position="5"/>
        <end position="56"/>
    </location>
</feature>
<feature type="compositionally biased region" description="Basic and acidic residues" evidence="2">
    <location>
        <begin position="35"/>
        <end position="69"/>
    </location>
</feature>